<reference evidence="2" key="1">
    <citation type="submission" date="2022-05" db="EMBL/GenBank/DDBJ databases">
        <title>Novel bacterial taxa in a minimal lignocellulolytic consortium and its capacity to transform plastics disclosed by genome-resolved metagenomics.</title>
        <authorList>
            <person name="Rodriguez C.A.D."/>
            <person name="Diaz-Garcia L."/>
            <person name="Herrera K."/>
            <person name="Tarazona N.A."/>
            <person name="Sproer C."/>
            <person name="Overmann J."/>
            <person name="Jimenez D.J."/>
        </authorList>
    </citation>
    <scope>NUCLEOTIDE SEQUENCE</scope>
    <source>
        <strain evidence="2">MAG5</strain>
    </source>
</reference>
<name>A0A9J6ZH00_9BACL</name>
<keyword evidence="1" id="KW-0812">Transmembrane</keyword>
<accession>A0A9J6ZH00</accession>
<evidence type="ECO:0000313" key="3">
    <source>
        <dbReference type="Proteomes" id="UP001056756"/>
    </source>
</evidence>
<protein>
    <submittedName>
        <fullName evidence="2">Uncharacterized protein</fullName>
    </submittedName>
</protein>
<dbReference type="Proteomes" id="UP001056756">
    <property type="component" value="Chromosome"/>
</dbReference>
<proteinExistence type="predicted"/>
<dbReference type="EMBL" id="CP097899">
    <property type="protein sequence ID" value="URN95316.1"/>
    <property type="molecule type" value="Genomic_DNA"/>
</dbReference>
<gene>
    <name evidence="2" type="ORF">NAG76_03390</name>
</gene>
<dbReference type="KEGG" id="plig:NAG76_03390"/>
<organism evidence="2 3">
    <name type="scientific">Candidatus Pristimantibacillus lignocellulolyticus</name>
    <dbReference type="NCBI Taxonomy" id="2994561"/>
    <lineage>
        <taxon>Bacteria</taxon>
        <taxon>Bacillati</taxon>
        <taxon>Bacillota</taxon>
        <taxon>Bacilli</taxon>
        <taxon>Bacillales</taxon>
        <taxon>Paenibacillaceae</taxon>
        <taxon>Candidatus Pristimantibacillus</taxon>
    </lineage>
</organism>
<evidence type="ECO:0000256" key="1">
    <source>
        <dbReference type="SAM" id="Phobius"/>
    </source>
</evidence>
<sequence>MSLVNNAIGKMQEKFALGIIFIAGIASIVTCTLFFYEEEVPQDIQANLSQFK</sequence>
<feature type="transmembrane region" description="Helical" evidence="1">
    <location>
        <begin position="15"/>
        <end position="36"/>
    </location>
</feature>
<evidence type="ECO:0000313" key="2">
    <source>
        <dbReference type="EMBL" id="URN95316.1"/>
    </source>
</evidence>
<dbReference type="AlphaFoldDB" id="A0A9J6ZH00"/>
<keyword evidence="1" id="KW-0472">Membrane</keyword>
<keyword evidence="1" id="KW-1133">Transmembrane helix</keyword>